<dbReference type="OrthoDB" id="64459at2759"/>
<feature type="region of interest" description="Disordered" evidence="1">
    <location>
        <begin position="271"/>
        <end position="306"/>
    </location>
</feature>
<gene>
    <name evidence="3" type="ORF">Poli38472_010590</name>
</gene>
<feature type="region of interest" description="Disordered" evidence="1">
    <location>
        <begin position="371"/>
        <end position="418"/>
    </location>
</feature>
<feature type="transmembrane region" description="Helical" evidence="2">
    <location>
        <begin position="236"/>
        <end position="257"/>
    </location>
</feature>
<accession>A0A8K1FEB5</accession>
<keyword evidence="2" id="KW-0812">Transmembrane</keyword>
<keyword evidence="2" id="KW-1133">Transmembrane helix</keyword>
<feature type="region of interest" description="Disordered" evidence="1">
    <location>
        <begin position="117"/>
        <end position="138"/>
    </location>
</feature>
<keyword evidence="4" id="KW-1185">Reference proteome</keyword>
<dbReference type="EMBL" id="SPLM01000147">
    <property type="protein sequence ID" value="TMW55708.1"/>
    <property type="molecule type" value="Genomic_DNA"/>
</dbReference>
<keyword evidence="2" id="KW-0472">Membrane</keyword>
<feature type="compositionally biased region" description="Acidic residues" evidence="1">
    <location>
        <begin position="382"/>
        <end position="395"/>
    </location>
</feature>
<protein>
    <recommendedName>
        <fullName evidence="5">K-box domain-containing protein</fullName>
    </recommendedName>
</protein>
<sequence>MFTQEALKNPLDALLVALGGRTRDPVMEKAMQDLRVANVSVHRIRYEREKPSNQEDSVEKEEENEEEMTMVRSLFGNSWASAVRKRTKISSVVVMWEDHQVAAASRPADQQLCQPLDHEESDACEANGTQRQSEGSSGRDVLYEVQMWVNGWGFDTLWHPANRKVVSSDPFVVLGELPHEQELRFRVRMKVKTTTGLLSGFFASEVEGPWSEVVTLSPSKEYVVETIVAFFMANKAFSAVLALLIGLSMLVILRLVVDYTIDLVLCRNSRQSPSSTEDRRIVKAGYSSPSRSKQRRRSIQTRSSASSAIDIDDGAYLAQEIHHLRQELADSEAEVRRLMIFRGYGIEQLSSRELDDLEQELRRTLRCVQKQRRVQQPGDSFEPQDDTEDEDEDGDLDKTTLPGLHTVFEEDESMHVVG</sequence>
<feature type="compositionally biased region" description="Polar residues" evidence="1">
    <location>
        <begin position="127"/>
        <end position="136"/>
    </location>
</feature>
<evidence type="ECO:0000313" key="4">
    <source>
        <dbReference type="Proteomes" id="UP000794436"/>
    </source>
</evidence>
<dbReference type="Proteomes" id="UP000794436">
    <property type="component" value="Unassembled WGS sequence"/>
</dbReference>
<name>A0A8K1FEB5_PYTOL</name>
<evidence type="ECO:0000256" key="2">
    <source>
        <dbReference type="SAM" id="Phobius"/>
    </source>
</evidence>
<reference evidence="3" key="1">
    <citation type="submission" date="2019-03" db="EMBL/GenBank/DDBJ databases">
        <title>Long read genome sequence of the mycoparasitic Pythium oligandrum ATCC 38472 isolated from sugarbeet rhizosphere.</title>
        <authorList>
            <person name="Gaulin E."/>
        </authorList>
    </citation>
    <scope>NUCLEOTIDE SEQUENCE</scope>
    <source>
        <strain evidence="3">ATCC 38472_TT</strain>
    </source>
</reference>
<comment type="caution">
    <text evidence="3">The sequence shown here is derived from an EMBL/GenBank/DDBJ whole genome shotgun (WGS) entry which is preliminary data.</text>
</comment>
<organism evidence="3 4">
    <name type="scientific">Pythium oligandrum</name>
    <name type="common">Mycoparasitic fungus</name>
    <dbReference type="NCBI Taxonomy" id="41045"/>
    <lineage>
        <taxon>Eukaryota</taxon>
        <taxon>Sar</taxon>
        <taxon>Stramenopiles</taxon>
        <taxon>Oomycota</taxon>
        <taxon>Peronosporomycetes</taxon>
        <taxon>Pythiales</taxon>
        <taxon>Pythiaceae</taxon>
        <taxon>Pythium</taxon>
    </lineage>
</organism>
<evidence type="ECO:0008006" key="5">
    <source>
        <dbReference type="Google" id="ProtNLM"/>
    </source>
</evidence>
<dbReference type="AlphaFoldDB" id="A0A8K1FEB5"/>
<evidence type="ECO:0000256" key="1">
    <source>
        <dbReference type="SAM" id="MobiDB-lite"/>
    </source>
</evidence>
<evidence type="ECO:0000313" key="3">
    <source>
        <dbReference type="EMBL" id="TMW55708.1"/>
    </source>
</evidence>
<proteinExistence type="predicted"/>